<organism evidence="1 2">
    <name type="scientific">Xenorhabdus griffiniae</name>
    <dbReference type="NCBI Taxonomy" id="351672"/>
    <lineage>
        <taxon>Bacteria</taxon>
        <taxon>Pseudomonadati</taxon>
        <taxon>Pseudomonadota</taxon>
        <taxon>Gammaproteobacteria</taxon>
        <taxon>Enterobacterales</taxon>
        <taxon>Morganellaceae</taxon>
        <taxon>Xenorhabdus</taxon>
    </lineage>
</organism>
<proteinExistence type="predicted"/>
<reference evidence="1 2" key="1">
    <citation type="journal article" date="2023" name="Access Microbiol">
        <title>The genome of a steinernematid-associated Pseudomonas piscis bacterium encodes the biosynthesis of insect toxins.</title>
        <authorList>
            <person name="Awori R.M."/>
            <person name="Hendre P."/>
            <person name="Amugune N.O."/>
        </authorList>
    </citation>
    <scope>NUCLEOTIDE SEQUENCE [LARGE SCALE GENOMIC DNA]</scope>
    <source>
        <strain evidence="1 2">97</strain>
    </source>
</reference>
<dbReference type="GeneID" id="88858045"/>
<evidence type="ECO:0000313" key="1">
    <source>
        <dbReference type="EMBL" id="WNH02144.1"/>
    </source>
</evidence>
<dbReference type="EMBL" id="CP133647">
    <property type="protein sequence ID" value="WNH02144.1"/>
    <property type="molecule type" value="Genomic_DNA"/>
</dbReference>
<dbReference type="Proteomes" id="UP001300348">
    <property type="component" value="Chromosome"/>
</dbReference>
<keyword evidence="2" id="KW-1185">Reference proteome</keyword>
<dbReference type="RefSeq" id="WP_189761032.1">
    <property type="nucleotide sequence ID" value="NZ_CAWPOC010000043.1"/>
</dbReference>
<sequence length="59" mass="6691">MKGVSREHLVDIFKSFEFLGYLFRKEVIAFADQYTIIDLLNPLDDIAVIPETLMVSGNG</sequence>
<accession>A0ABY9XHQ5</accession>
<evidence type="ECO:0000313" key="2">
    <source>
        <dbReference type="Proteomes" id="UP001300348"/>
    </source>
</evidence>
<name>A0ABY9XHQ5_9GAMM</name>
<gene>
    <name evidence="1" type="ORF">QL112_020775</name>
</gene>
<protein>
    <submittedName>
        <fullName evidence="1">Uncharacterized protein</fullName>
    </submittedName>
</protein>